<evidence type="ECO:0000256" key="1">
    <source>
        <dbReference type="SAM" id="SignalP"/>
    </source>
</evidence>
<evidence type="ECO:0000313" key="3">
    <source>
        <dbReference type="EMBL" id="MFA0791146.1"/>
    </source>
</evidence>
<sequence>MIKRFLLSVASILLAPLAVAAEIIPAKLQASYWVDNSEGLDISGLSFCDGKLLAVSDKNSGEIYWLVLDGKRAELRTHRLLTDLETPSKEQGGSLWVAFMEIFRPADQLDFEGISCTGDAIHLVSEHYNRIANVDGQGRASWQEHIWSPIAKAEGYLQKPNASSEGLVRAAGAFWVAMEREPRGLLQLNSKGEVSVFSLPSVAGLGFYGRSEDLAGLDYYDGALFTLERNAHAVCRRELPSLEAQWCVDYRALEESPERIYEETRYGKGEGLAVNPQGIFVVLDNNNVGRAQVPQDKRALLLHLTFPDVHH</sequence>
<dbReference type="InterPro" id="IPR027372">
    <property type="entry name" value="Phytase-like_dom"/>
</dbReference>
<name>A0ABV4NQ99_9GAMM</name>
<accession>A0ABV4NQ99</accession>
<feature type="chain" id="PRO_5046593869" evidence="1">
    <location>
        <begin position="21"/>
        <end position="311"/>
    </location>
</feature>
<feature type="signal peptide" evidence="1">
    <location>
        <begin position="1"/>
        <end position="20"/>
    </location>
</feature>
<organism evidence="3 4">
    <name type="scientific">Microbulbifer echini</name>
    <dbReference type="NCBI Taxonomy" id="1529067"/>
    <lineage>
        <taxon>Bacteria</taxon>
        <taxon>Pseudomonadati</taxon>
        <taxon>Pseudomonadota</taxon>
        <taxon>Gammaproteobacteria</taxon>
        <taxon>Cellvibrionales</taxon>
        <taxon>Microbulbiferaceae</taxon>
        <taxon>Microbulbifer</taxon>
    </lineage>
</organism>
<feature type="domain" description="Phytase-like" evidence="2">
    <location>
        <begin position="42"/>
        <end position="181"/>
    </location>
</feature>
<keyword evidence="4" id="KW-1185">Reference proteome</keyword>
<dbReference type="RefSeq" id="WP_371843642.1">
    <property type="nucleotide sequence ID" value="NZ_JBGMEL010000010.1"/>
</dbReference>
<gene>
    <name evidence="3" type="ORF">ACCI51_11370</name>
</gene>
<protein>
    <submittedName>
        <fullName evidence="3">Esterase-like activity of phytase family protein</fullName>
    </submittedName>
</protein>
<evidence type="ECO:0000313" key="4">
    <source>
        <dbReference type="Proteomes" id="UP001569414"/>
    </source>
</evidence>
<dbReference type="Proteomes" id="UP001569414">
    <property type="component" value="Unassembled WGS sequence"/>
</dbReference>
<comment type="caution">
    <text evidence="3">The sequence shown here is derived from an EMBL/GenBank/DDBJ whole genome shotgun (WGS) entry which is preliminary data.</text>
</comment>
<dbReference type="EMBL" id="JBGMEL010000010">
    <property type="protein sequence ID" value="MFA0791146.1"/>
    <property type="molecule type" value="Genomic_DNA"/>
</dbReference>
<keyword evidence="1" id="KW-0732">Signal</keyword>
<reference evidence="3 4" key="1">
    <citation type="submission" date="2024-08" db="EMBL/GenBank/DDBJ databases">
        <authorList>
            <person name="Ishaq N."/>
        </authorList>
    </citation>
    <scope>NUCLEOTIDE SEQUENCE [LARGE SCALE GENOMIC DNA]</scope>
    <source>
        <strain evidence="3 4">JCM 30400</strain>
    </source>
</reference>
<dbReference type="Pfam" id="PF13449">
    <property type="entry name" value="Phytase-like"/>
    <property type="match status" value="1"/>
</dbReference>
<evidence type="ECO:0000259" key="2">
    <source>
        <dbReference type="Pfam" id="PF13449"/>
    </source>
</evidence>
<proteinExistence type="predicted"/>